<proteinExistence type="predicted"/>
<evidence type="ECO:0000313" key="3">
    <source>
        <dbReference type="Proteomes" id="UP000236454"/>
    </source>
</evidence>
<keyword evidence="1" id="KW-0732">Signal</keyword>
<dbReference type="AlphaFoldDB" id="A0A1I7BEX2"/>
<feature type="signal peptide" evidence="1">
    <location>
        <begin position="1"/>
        <end position="22"/>
    </location>
</feature>
<dbReference type="STRING" id="477690.SAMN05216474_2763"/>
<feature type="chain" id="PRO_5014899643" evidence="1">
    <location>
        <begin position="23"/>
        <end position="287"/>
    </location>
</feature>
<accession>A0A1I7BEX2</accession>
<dbReference type="Proteomes" id="UP000236454">
    <property type="component" value="Unassembled WGS sequence"/>
</dbReference>
<dbReference type="Pfam" id="PF19765">
    <property type="entry name" value="DUF6252"/>
    <property type="match status" value="1"/>
</dbReference>
<reference evidence="2 3" key="1">
    <citation type="submission" date="2016-10" db="EMBL/GenBank/DDBJ databases">
        <authorList>
            <person name="de Groot N.N."/>
        </authorList>
    </citation>
    <scope>NUCLEOTIDE SEQUENCE [LARGE SCALE GENOMIC DNA]</scope>
    <source>
        <strain evidence="2 3">CGMCC 1.7005</strain>
    </source>
</reference>
<dbReference type="InterPro" id="IPR046219">
    <property type="entry name" value="DUF6252"/>
</dbReference>
<evidence type="ECO:0000313" key="2">
    <source>
        <dbReference type="EMBL" id="SFT85749.1"/>
    </source>
</evidence>
<organism evidence="2 3">
    <name type="scientific">Lishizhenia tianjinensis</name>
    <dbReference type="NCBI Taxonomy" id="477690"/>
    <lineage>
        <taxon>Bacteria</taxon>
        <taxon>Pseudomonadati</taxon>
        <taxon>Bacteroidota</taxon>
        <taxon>Flavobacteriia</taxon>
        <taxon>Flavobacteriales</taxon>
        <taxon>Crocinitomicaceae</taxon>
        <taxon>Lishizhenia</taxon>
    </lineage>
</organism>
<keyword evidence="3" id="KW-1185">Reference proteome</keyword>
<gene>
    <name evidence="2" type="ORF">SAMN05216474_2763</name>
</gene>
<dbReference type="PROSITE" id="PS51257">
    <property type="entry name" value="PROKAR_LIPOPROTEIN"/>
    <property type="match status" value="1"/>
</dbReference>
<name>A0A1I7BEX2_9FLAO</name>
<protein>
    <submittedName>
        <fullName evidence="2">Uncharacterized protein</fullName>
    </submittedName>
</protein>
<dbReference type="EMBL" id="FPAS01000005">
    <property type="protein sequence ID" value="SFT85749.1"/>
    <property type="molecule type" value="Genomic_DNA"/>
</dbReference>
<evidence type="ECO:0000256" key="1">
    <source>
        <dbReference type="SAM" id="SignalP"/>
    </source>
</evidence>
<sequence length="287" mass="29733">MNMNRYFPYFALVMLTLLFACKKEVDDTDTNDPGGGGSVAAKSFKAEVDGVIWQATDVDASIDNGVMTISGSNGSASISLLVNQEGQGSYLSPSSACTMTYVTGGSTSEEIEGVLKVTSIDASNKRISGSFSGTTTNGVQINSGEFTSIPYSGVYTGAGIPVTQSGTVDLDGTAFNADVLTGNKGFGRIAINLARTSDNYTVGLNLIETIAAGEYSLSGQGDYRATFSTSGAINDQYVAGSGSLRIIAHNTQNSYVVGEFNFSAVPSAGSSSTNTYSLSNGEFGINY</sequence>